<organism evidence="10 11">
    <name type="scientific">Pelotalea chapellei</name>
    <dbReference type="NCBI Taxonomy" id="44671"/>
    <lineage>
        <taxon>Bacteria</taxon>
        <taxon>Pseudomonadati</taxon>
        <taxon>Thermodesulfobacteriota</taxon>
        <taxon>Desulfuromonadia</taxon>
        <taxon>Geobacterales</taxon>
        <taxon>Geobacteraceae</taxon>
        <taxon>Pelotalea</taxon>
    </lineage>
</organism>
<evidence type="ECO:0000256" key="6">
    <source>
        <dbReference type="ARBA" id="ARBA00023004"/>
    </source>
</evidence>
<name>A0ABS5U756_9BACT</name>
<dbReference type="InterPro" id="IPR036318">
    <property type="entry name" value="FAD-bd_PCMH-like_sf"/>
</dbReference>
<dbReference type="SUPFAM" id="SSF46548">
    <property type="entry name" value="alpha-helical ferredoxin"/>
    <property type="match status" value="1"/>
</dbReference>
<evidence type="ECO:0000256" key="4">
    <source>
        <dbReference type="ARBA" id="ARBA00022827"/>
    </source>
</evidence>
<dbReference type="InterPro" id="IPR017896">
    <property type="entry name" value="4Fe4S_Fe-S-bd"/>
</dbReference>
<evidence type="ECO:0000256" key="3">
    <source>
        <dbReference type="ARBA" id="ARBA00022723"/>
    </source>
</evidence>
<keyword evidence="5" id="KW-0560">Oxidoreductase</keyword>
<accession>A0ABS5U756</accession>
<dbReference type="EMBL" id="JAHDYS010000005">
    <property type="protein sequence ID" value="MBT1071499.1"/>
    <property type="molecule type" value="Genomic_DNA"/>
</dbReference>
<dbReference type="PANTHER" id="PTHR11748:SF119">
    <property type="entry name" value="D-2-HYDROXYGLUTARATE DEHYDROGENASE"/>
    <property type="match status" value="1"/>
</dbReference>
<reference evidence="10 11" key="1">
    <citation type="submission" date="2021-05" db="EMBL/GenBank/DDBJ databases">
        <title>The draft genome of Geobacter chapellei DSM 13688.</title>
        <authorList>
            <person name="Xu Z."/>
            <person name="Masuda Y."/>
            <person name="Itoh H."/>
            <person name="Senoo K."/>
        </authorList>
    </citation>
    <scope>NUCLEOTIDE SEQUENCE [LARGE SCALE GENOMIC DNA]</scope>
    <source>
        <strain evidence="10 11">DSM 13688</strain>
    </source>
</reference>
<dbReference type="InterPro" id="IPR004113">
    <property type="entry name" value="FAD-bd_oxidored_4_C"/>
</dbReference>
<dbReference type="InterPro" id="IPR006094">
    <property type="entry name" value="Oxid_FAD_bind_N"/>
</dbReference>
<dbReference type="Gene3D" id="3.30.465.10">
    <property type="match status" value="1"/>
</dbReference>
<evidence type="ECO:0000259" key="9">
    <source>
        <dbReference type="PROSITE" id="PS51387"/>
    </source>
</evidence>
<comment type="cofactor">
    <cofactor evidence="1">
        <name>FAD</name>
        <dbReference type="ChEBI" id="CHEBI:57692"/>
    </cofactor>
</comment>
<keyword evidence="2" id="KW-0285">Flavoprotein</keyword>
<dbReference type="PANTHER" id="PTHR11748">
    <property type="entry name" value="D-LACTATE DEHYDROGENASE"/>
    <property type="match status" value="1"/>
</dbReference>
<evidence type="ECO:0000313" key="10">
    <source>
        <dbReference type="EMBL" id="MBT1071499.1"/>
    </source>
</evidence>
<evidence type="ECO:0000256" key="8">
    <source>
        <dbReference type="SAM" id="MobiDB-lite"/>
    </source>
</evidence>
<dbReference type="InterPro" id="IPR017900">
    <property type="entry name" value="4Fe4S_Fe_S_CS"/>
</dbReference>
<evidence type="ECO:0000256" key="5">
    <source>
        <dbReference type="ARBA" id="ARBA00023002"/>
    </source>
</evidence>
<dbReference type="Pfam" id="PF02913">
    <property type="entry name" value="FAD-oxidase_C"/>
    <property type="match status" value="1"/>
</dbReference>
<dbReference type="InterPro" id="IPR016167">
    <property type="entry name" value="FAD-bd_PCMH_sub1"/>
</dbReference>
<evidence type="ECO:0000256" key="7">
    <source>
        <dbReference type="ARBA" id="ARBA00023014"/>
    </source>
</evidence>
<dbReference type="Pfam" id="PF01565">
    <property type="entry name" value="FAD_binding_4"/>
    <property type="match status" value="1"/>
</dbReference>
<dbReference type="PROSITE" id="PS51387">
    <property type="entry name" value="FAD_PCMH"/>
    <property type="match status" value="1"/>
</dbReference>
<dbReference type="Proteomes" id="UP000784128">
    <property type="component" value="Unassembled WGS sequence"/>
</dbReference>
<dbReference type="InterPro" id="IPR016171">
    <property type="entry name" value="Vanillyl_alc_oxidase_C-sub2"/>
</dbReference>
<dbReference type="PROSITE" id="PS00198">
    <property type="entry name" value="4FE4S_FER_1"/>
    <property type="match status" value="1"/>
</dbReference>
<feature type="region of interest" description="Disordered" evidence="8">
    <location>
        <begin position="1"/>
        <end position="28"/>
    </location>
</feature>
<sequence length="979" mass="108466">MTGVGKGGDRVPGKGFSGPKFPVPDLQVPDALETDLGNEVDGEVRFDTGSRALYATDASNYRQVPVGVVLPKTTAAVIKTIEICHRHGVPIVSRGGGTGLCGQTCNTAVVIDHSKYLNNILEINFDAKTARVQPGTILDHLRDRAEEGHLTFGPDPATHDHNTLGGMIGNNSCGIHSIMAGKTVDNILELDVVTYDGIRMRVGQTSEEELNRLIAGGGRVGGIYKGLRELRDQYAELIRERYPQIPRRISGFNLDQLLPENGFNVAGALVGTESTCVTVLEAKVRLVHSPPARSLLLLGYPDVFTAGDHVPEILAFGPVGLEGLDDLLIAFAKKKGLHPENLTLLPEGNGWLLAEFGGESKQEADDKARRAMDAISRFSQPPSMKLFTDEQEEKKIWQIRESGLGATANVPGMPLSWPGWEDAAVAPAQIGAYLRDFKALLDAHGLIASLYGHFGDGCIHCRISFDLFSHDGVRNFMAFIDKAADLVVKYGGSFSAEHGDGQSKAVFLDRMYGPELMEAFRRFKSLWDPDWKMNPGKVVLPYIPDQNLRLGVEYNPWQPETHFHFPDDEGSFSRATLRCVGVGSCRRTHDTFMCPSFLVTREEKHTTRGRAHALFEMFRRDFLKDGWRSGEVREALDLCLSCKACKVDCPVNVDMATYRAEFLSHYYHHRLRPMPAYSMGLIGLWSRLGSFMPRLANFMLHAPVLANISKMLAGIAPERTLPKYSTETFTEWYHRYHKPIESGSRVLLYTDTFNDCFFPETLKAAHEVLIHYGYEVEILPQRPPAARPPLDYGMITYAKKQMMRIIDALSATVRQGIPVIILEPSTAALFREELPELAPQHLDGQRLTRLTFLLSEFMERERLDPPKLSGRVIFQPHCHQKAVLDVNAGRSVLTKMGLIVEEPQKCCCGMAGSFGFEKDKFQLSMKIGELALLPAVRAAGEDSYVVADGFSCRTQILGGTGRQAMHTAELLAYALRGGH</sequence>
<proteinExistence type="predicted"/>
<dbReference type="SUPFAM" id="SSF56176">
    <property type="entry name" value="FAD-binding/transporter-associated domain-like"/>
    <property type="match status" value="1"/>
</dbReference>
<dbReference type="SUPFAM" id="SSF55103">
    <property type="entry name" value="FAD-linked oxidases, C-terminal domain"/>
    <property type="match status" value="1"/>
</dbReference>
<keyword evidence="6" id="KW-0408">Iron</keyword>
<comment type="caution">
    <text evidence="10">The sequence shown here is derived from an EMBL/GenBank/DDBJ whole genome shotgun (WGS) entry which is preliminary data.</text>
</comment>
<dbReference type="InterPro" id="IPR016169">
    <property type="entry name" value="FAD-bd_PCMH_sub2"/>
</dbReference>
<dbReference type="Gene3D" id="3.30.43.10">
    <property type="entry name" value="Uridine Diphospho-n-acetylenolpyruvylglucosamine Reductase, domain 2"/>
    <property type="match status" value="1"/>
</dbReference>
<dbReference type="Gene3D" id="3.30.70.2740">
    <property type="match status" value="1"/>
</dbReference>
<dbReference type="Gene3D" id="1.10.45.10">
    <property type="entry name" value="Vanillyl-alcohol Oxidase, Chain A, domain 4"/>
    <property type="match status" value="1"/>
</dbReference>
<evidence type="ECO:0000313" key="11">
    <source>
        <dbReference type="Proteomes" id="UP000784128"/>
    </source>
</evidence>
<evidence type="ECO:0000256" key="1">
    <source>
        <dbReference type="ARBA" id="ARBA00001974"/>
    </source>
</evidence>
<dbReference type="InterPro" id="IPR016166">
    <property type="entry name" value="FAD-bd_PCMH"/>
</dbReference>
<keyword evidence="4" id="KW-0274">FAD</keyword>
<keyword evidence="11" id="KW-1185">Reference proteome</keyword>
<keyword evidence="7" id="KW-0411">Iron-sulfur</keyword>
<gene>
    <name evidence="10" type="ORF">KJB30_06880</name>
</gene>
<protein>
    <submittedName>
        <fullName evidence="10">FAD-binding protein</fullName>
    </submittedName>
</protein>
<dbReference type="Pfam" id="PF13183">
    <property type="entry name" value="Fer4_8"/>
    <property type="match status" value="1"/>
</dbReference>
<keyword evidence="3" id="KW-0479">Metal-binding</keyword>
<feature type="domain" description="FAD-binding PCMH-type" evidence="9">
    <location>
        <begin position="61"/>
        <end position="289"/>
    </location>
</feature>
<dbReference type="InterPro" id="IPR016164">
    <property type="entry name" value="FAD-linked_Oxase-like_C"/>
</dbReference>
<evidence type="ECO:0000256" key="2">
    <source>
        <dbReference type="ARBA" id="ARBA00022630"/>
    </source>
</evidence>